<dbReference type="Proteomes" id="UP001152885">
    <property type="component" value="Unassembled WGS sequence"/>
</dbReference>
<dbReference type="AlphaFoldDB" id="A0A9W4XNA6"/>
<feature type="transmembrane region" description="Helical" evidence="1">
    <location>
        <begin position="57"/>
        <end position="77"/>
    </location>
</feature>
<name>A0A9W4XNA6_9ASCO</name>
<accession>A0A9W4XNA6</accession>
<evidence type="ECO:0000313" key="4">
    <source>
        <dbReference type="Proteomes" id="UP001152885"/>
    </source>
</evidence>
<dbReference type="InterPro" id="IPR059066">
    <property type="entry name" value="Ig_Tag1-like_5th"/>
</dbReference>
<keyword evidence="1" id="KW-1133">Transmembrane helix</keyword>
<dbReference type="GO" id="GO:0000329">
    <property type="term" value="C:fungal-type vacuole membrane"/>
    <property type="evidence" value="ECO:0007669"/>
    <property type="project" value="InterPro"/>
</dbReference>
<keyword evidence="1" id="KW-0812">Transmembrane</keyword>
<dbReference type="InterPro" id="IPR046368">
    <property type="entry name" value="Tag1"/>
</dbReference>
<dbReference type="Pfam" id="PF26153">
    <property type="entry name" value="LEA-2L_5"/>
    <property type="match status" value="1"/>
</dbReference>
<protein>
    <recommendedName>
        <fullName evidence="2">Tag1-like fifth Ig-like domain-containing protein</fullName>
    </recommendedName>
</protein>
<sequence>MSNQQFHTHLNDENTPLLHQVPQEPLNEDEVQEFLQSYNESESSQPIRSKRKCSRGVIAGSIFIIVILLLVFSYFLFDHLQQCISGSVELELTQVSFQNTTPQGVNLIMESDVNINYKLKNAVQKFVITSFTSLIGTITIQSLKPIEIYSKFIDLNTDFIYLGNLLPPPMNITVVNGTDNQLNFISECNFKESQIMQFLKYYYKIETPEINLKLKGIGKEINVKYGFINFSFKDIVFAQDVVINKKYIQPNMNIETFKVNSTSEMINVDTHLSIETDLVELPELNLEKLSWNLMFEDCTKKLIKVGKWFTLPLNITKGDKSVSVFVKGSIESVPDCLMEDCGSDISPINHIIQQYLHNQPVCFYLQLNETKSNLPSWLIRLLQEEAIRLYVKLPKIDLPIVPRNHFCINSSNLYIDEKNINLDSNFTIFNNNSLVEFDNLKFRSSFDVINGSDVILKGETDQILIEYNKNLIESFLNNLQLDLIDPKTVGQLLNKILNNKTTHEIYSNVTMHDIEMKTPLFMKIKLKELKLPSLSVPCNIPIIDYQLLDQLNVTIDSIFLIESTNTQVKFLIDLSLINPTSFSIDMLHEITKFGIYRKGLNLGNIIFNNVYIPNQDEFYLSCEFHINLETYEERVGLENFISSYISNGAKNLSIDVYNNELLTNPNLNKLIEEVSIKDLQLPNLKFQINDLDEYNPFIVEVIIHVFTSEIEIKVFNPINNSEIIIEIFSAQAKHEDIILGYLSHREILIIPPGISQTQRLPLKINSNDSMDILKRYLNNELDITIMAIMNLQLDKFDVSLLYNGKQLKCKIRF</sequence>
<evidence type="ECO:0000313" key="3">
    <source>
        <dbReference type="EMBL" id="CAI5760222.1"/>
    </source>
</evidence>
<comment type="caution">
    <text evidence="3">The sequence shown here is derived from an EMBL/GenBank/DDBJ whole genome shotgun (WGS) entry which is preliminary data.</text>
</comment>
<dbReference type="PANTHER" id="PTHR35895:SF3">
    <property type="entry name" value="PRE-RRNA PROCESSING PROTEIN"/>
    <property type="match status" value="1"/>
</dbReference>
<proteinExistence type="predicted"/>
<dbReference type="PANTHER" id="PTHR35895">
    <property type="entry name" value="CHROMOSOME 16, WHOLE GENOME SHOTGUN SEQUENCE"/>
    <property type="match status" value="1"/>
</dbReference>
<gene>
    <name evidence="3" type="ORF">CANVERA_P4732</name>
</gene>
<feature type="domain" description="Tag1-like fifth Ig-like" evidence="2">
    <location>
        <begin position="693"/>
        <end position="799"/>
    </location>
</feature>
<evidence type="ECO:0000259" key="2">
    <source>
        <dbReference type="Pfam" id="PF26153"/>
    </source>
</evidence>
<reference evidence="3" key="1">
    <citation type="submission" date="2022-12" db="EMBL/GenBank/DDBJ databases">
        <authorList>
            <person name="Brejova B."/>
        </authorList>
    </citation>
    <scope>NUCLEOTIDE SEQUENCE</scope>
</reference>
<evidence type="ECO:0000256" key="1">
    <source>
        <dbReference type="SAM" id="Phobius"/>
    </source>
</evidence>
<keyword evidence="4" id="KW-1185">Reference proteome</keyword>
<organism evidence="3 4">
    <name type="scientific">Candida verbasci</name>
    <dbReference type="NCBI Taxonomy" id="1227364"/>
    <lineage>
        <taxon>Eukaryota</taxon>
        <taxon>Fungi</taxon>
        <taxon>Dikarya</taxon>
        <taxon>Ascomycota</taxon>
        <taxon>Saccharomycotina</taxon>
        <taxon>Pichiomycetes</taxon>
        <taxon>Debaryomycetaceae</taxon>
        <taxon>Candida/Lodderomyces clade</taxon>
        <taxon>Candida</taxon>
    </lineage>
</organism>
<dbReference type="EMBL" id="CANTUO010000006">
    <property type="protein sequence ID" value="CAI5760222.1"/>
    <property type="molecule type" value="Genomic_DNA"/>
</dbReference>
<dbReference type="OrthoDB" id="5596576at2759"/>
<keyword evidence="1" id="KW-0472">Membrane</keyword>